<dbReference type="PROSITE" id="PS50096">
    <property type="entry name" value="IQ"/>
    <property type="match status" value="9"/>
</dbReference>
<evidence type="ECO:0000259" key="3">
    <source>
        <dbReference type="PROSITE" id="PS50021"/>
    </source>
</evidence>
<dbReference type="SMART" id="SM00033">
    <property type="entry name" value="CH"/>
    <property type="match status" value="1"/>
</dbReference>
<dbReference type="Pfam" id="PF03836">
    <property type="entry name" value="RasGAP_C"/>
    <property type="match status" value="1"/>
</dbReference>
<accession>A0A0J9X436</accession>
<evidence type="ECO:0000259" key="2">
    <source>
        <dbReference type="PROSITE" id="PS50018"/>
    </source>
</evidence>
<dbReference type="SMART" id="SM00323">
    <property type="entry name" value="RasGAP"/>
    <property type="match status" value="1"/>
</dbReference>
<evidence type="ECO:0000256" key="1">
    <source>
        <dbReference type="SAM" id="MobiDB-lite"/>
    </source>
</evidence>
<dbReference type="STRING" id="1173061.A0A0J9X436"/>
<feature type="compositionally biased region" description="Basic and acidic residues" evidence="1">
    <location>
        <begin position="12"/>
        <end position="23"/>
    </location>
</feature>
<dbReference type="SUPFAM" id="SSF143885">
    <property type="entry name" value="RGC domain-like"/>
    <property type="match status" value="1"/>
</dbReference>
<evidence type="ECO:0000313" key="5">
    <source>
        <dbReference type="Proteomes" id="UP000242525"/>
    </source>
</evidence>
<dbReference type="Pfam" id="PF00307">
    <property type="entry name" value="CH"/>
    <property type="match status" value="1"/>
</dbReference>
<dbReference type="PROSITE" id="PS50021">
    <property type="entry name" value="CH"/>
    <property type="match status" value="1"/>
</dbReference>
<dbReference type="InterPro" id="IPR000048">
    <property type="entry name" value="IQ_motif_EF-hand-BS"/>
</dbReference>
<protein>
    <submittedName>
        <fullName evidence="4">Similar to Saccharomyces cerevisiae YPL242C IQG1 Essential protein required for determination of budding pattern</fullName>
    </submittedName>
</protein>
<dbReference type="OrthoDB" id="775356at2759"/>
<dbReference type="InterPro" id="IPR008936">
    <property type="entry name" value="Rho_GTPase_activation_prot"/>
</dbReference>
<dbReference type="Gene3D" id="1.10.506.10">
    <property type="entry name" value="GTPase Activation - p120gap, domain 1"/>
    <property type="match status" value="1"/>
</dbReference>
<dbReference type="Pfam" id="PF00616">
    <property type="entry name" value="RasGAP"/>
    <property type="match status" value="1"/>
</dbReference>
<dbReference type="PROSITE" id="PS50018">
    <property type="entry name" value="RAS_GTPASE_ACTIV_2"/>
    <property type="match status" value="1"/>
</dbReference>
<dbReference type="SUPFAM" id="SSF48350">
    <property type="entry name" value="GTPase activation domain, GAP"/>
    <property type="match status" value="1"/>
</dbReference>
<dbReference type="GO" id="GO:0051015">
    <property type="term" value="F:actin filament binding"/>
    <property type="evidence" value="ECO:0007669"/>
    <property type="project" value="TreeGrafter"/>
</dbReference>
<proteinExistence type="predicted"/>
<dbReference type="SUPFAM" id="SSF47576">
    <property type="entry name" value="Calponin-homology domain, CH-domain"/>
    <property type="match status" value="1"/>
</dbReference>
<dbReference type="Proteomes" id="UP000242525">
    <property type="component" value="Unassembled WGS sequence"/>
</dbReference>
<dbReference type="GO" id="GO:0110085">
    <property type="term" value="C:mitotic actomyosin contractile ring"/>
    <property type="evidence" value="ECO:0007669"/>
    <property type="project" value="TreeGrafter"/>
</dbReference>
<dbReference type="SMART" id="SM00015">
    <property type="entry name" value="IQ"/>
    <property type="match status" value="8"/>
</dbReference>
<dbReference type="GO" id="GO:0005096">
    <property type="term" value="F:GTPase activator activity"/>
    <property type="evidence" value="ECO:0007669"/>
    <property type="project" value="TreeGrafter"/>
</dbReference>
<organism evidence="4 5">
    <name type="scientific">Geotrichum candidum</name>
    <name type="common">Oospora lactis</name>
    <name type="synonym">Dipodascus geotrichum</name>
    <dbReference type="NCBI Taxonomy" id="1173061"/>
    <lineage>
        <taxon>Eukaryota</taxon>
        <taxon>Fungi</taxon>
        <taxon>Dikarya</taxon>
        <taxon>Ascomycota</taxon>
        <taxon>Saccharomycotina</taxon>
        <taxon>Dipodascomycetes</taxon>
        <taxon>Dipodascales</taxon>
        <taxon>Dipodascaceae</taxon>
        <taxon>Geotrichum</taxon>
    </lineage>
</organism>
<dbReference type="Pfam" id="PF00612">
    <property type="entry name" value="IQ"/>
    <property type="match status" value="1"/>
</dbReference>
<dbReference type="Gene3D" id="1.10.418.10">
    <property type="entry name" value="Calponin-like domain"/>
    <property type="match status" value="1"/>
</dbReference>
<dbReference type="CDD" id="cd21206">
    <property type="entry name" value="CH_IQGAP"/>
    <property type="match status" value="1"/>
</dbReference>
<feature type="domain" description="Calponin-homology (CH)" evidence="3">
    <location>
        <begin position="146"/>
        <end position="252"/>
    </location>
</feature>
<dbReference type="InterPro" id="IPR000593">
    <property type="entry name" value="RasGAP_C"/>
</dbReference>
<sequence>MNYTHDYSASPERNHEDYDRIRVLDSPSRYLPSTPTPDHYDDLGSPSQYPPHPSSPLPSPPKHHAHLVVSQDEVNLLKNSTQRQWRTLGSSTNDDLYLPGVTEDVEEIAGLPSRIRLQKLEDKKTHRAYNNWMDKQRISVQAYEYLCHIGEAKEWIERCIDEDVPSIVKLDEALRDGVILAKLTRVFSPHLVPRIFQSPKLQYRHTDNINFFFNFLDEMGMPDLFTFELTDLYDKKNIPKVIYCVHALGFILSAQGLAPPIISLVGKLEFSEDDIQKTQRGLDASGVKLPNFSEMGAHFGEPQVPQLTEEEIIFQALTECEYDIVQLQAIIRGYLLRQMLYNDRYILKSLLGPIIALQSIIRAKNSRKVYASYVDDISTAIPIISRLQAISRAKIGRKQLHKFKSQIERQEPAIIKLQSIIRATATRQLNKQVLIKTASDSLSLSQFQAIIRGNLARKDQHHFQADLQSSDPLIVDIQAVYRGKSLRHGLSLLKLELRNYIPDIILLQSHIRGSFSRYSTIDRFQEFQDSAEWVLAFQSIARGFLVRRDFGSLSNKVQSLTALSLDLQAFGRGFLVRKQVEHDKLNLIRFRSEILALQSLARGMLTRTSLDMQASKLDQDVYALVELQSIVRGSNLRREIYKAFDFFDASMGEIVELQSIVRAKEIQVAYNELVGELRESEPSSIAMQSLIRGNAVREDLYTKQSILFSQEPAIVDLQSIIRGDFVRDDFGQFLDQLDQYSDEITALQSVFRGVMVRFNYDLIIEEFEDAMDSIVLLQAHIRGYRIRKDHNARMEYFRQNMDKVIKIQSFVRAKKQGDAYKSLTSSANPPLSTVKNFVHLLNDSDLDFEQEVQLEQNKKQVKDEIAHNQQLEQFITQLDVKIALLLKNKITIDEVIRHRNKGAISVSNSGDLFDLKALNKVSRKRLELYQGFFYLLQTQPTYFARLFKQLREAMVTEKEIKDIEGMVKIIFASAKMSREEFFYLRLVSQSINEEISNCDNVKAILRGNFIWWKLLAALNRTPKERKTLKSMLYPAVHMVSSKSKLDLESDPLAIYRKSIMDEELRTAQKSSRNPHLPVAEAIKLPDVRATYISNMQHLRELTTEFLTVLSDNVDRLPYHIRFAAREIYNICKTKFPEEGEDRLLSVIGHVVFNHYLNPAIISADNFGIVETALGPTQTRNLTEITKVLSQISLLKPFSREDIYLRSLNEDVKIAINQAKDIFREVINVPDLGQQYNTSVYDDLTSHERPLLYIKTSDIFSIHSLVAHEIDVMAPDPDDGLRVVINDLGPLPNDASEILNIAKFTDVKLELNPSFCKIEDPEAEVNSLLVSIKRCLIYVLRVQSGPNLLEVLVSPVEEYNELKYREILAEEAIAREKKRKTHSEAAAQIAAATQGLGDLESLTYRELKLLALEKILELESYGKISRDDNYQALLNSIAQDIKSKRDRRIIRKKEIDEVQRALTDLNKTEKYLQNKLQTYNNYIEQAMATLQTKKGGSRKGLKGLLFPFSKQYFHHRDLQKAGKVPKFGSYKYSANDMFDKGVLVELNGYTENQYSSVSFTFSSDEVGVFKIEAAYGSVALPGATTEMALDELLNQQYNNQQYIILFDNMVKFNTNLMLHFIFKKFYGENTL</sequence>
<keyword evidence="5" id="KW-1185">Reference proteome</keyword>
<dbReference type="GO" id="GO:0005516">
    <property type="term" value="F:calmodulin binding"/>
    <property type="evidence" value="ECO:0007669"/>
    <property type="project" value="TreeGrafter"/>
</dbReference>
<dbReference type="EMBL" id="CCBN010000002">
    <property type="protein sequence ID" value="CDO51955.1"/>
    <property type="molecule type" value="Genomic_DNA"/>
</dbReference>
<feature type="region of interest" description="Disordered" evidence="1">
    <location>
        <begin position="1"/>
        <end position="64"/>
    </location>
</feature>
<feature type="compositionally biased region" description="Pro residues" evidence="1">
    <location>
        <begin position="48"/>
        <end position="60"/>
    </location>
</feature>
<dbReference type="InterPro" id="IPR001715">
    <property type="entry name" value="CH_dom"/>
</dbReference>
<gene>
    <name evidence="4" type="ORF">BN980_GECA02s03497g</name>
</gene>
<evidence type="ECO:0000313" key="4">
    <source>
        <dbReference type="EMBL" id="CDO51955.1"/>
    </source>
</evidence>
<dbReference type="InterPro" id="IPR001936">
    <property type="entry name" value="RasGAP_dom"/>
</dbReference>
<feature type="domain" description="Ras-GAP" evidence="2">
    <location>
        <begin position="965"/>
        <end position="1193"/>
    </location>
</feature>
<reference evidence="4" key="1">
    <citation type="submission" date="2014-03" db="EMBL/GenBank/DDBJ databases">
        <authorList>
            <person name="Casaregola S."/>
        </authorList>
    </citation>
    <scope>NUCLEOTIDE SEQUENCE [LARGE SCALE GENOMIC DNA]</scope>
    <source>
        <strain evidence="4">CLIB 918</strain>
    </source>
</reference>
<dbReference type="PANTHER" id="PTHR14149:SF14">
    <property type="entry name" value="CALPONIN-HOMOLOGY (CH) DOMAIN-CONTAINING PROTEIN"/>
    <property type="match status" value="1"/>
</dbReference>
<dbReference type="InterPro" id="IPR036872">
    <property type="entry name" value="CH_dom_sf"/>
</dbReference>
<comment type="caution">
    <text evidence="4">The sequence shown here is derived from an EMBL/GenBank/DDBJ whole genome shotgun (WGS) entry which is preliminary data.</text>
</comment>
<dbReference type="GO" id="GO:1903479">
    <property type="term" value="P:mitotic actomyosin contractile ring assembly actin filament organization"/>
    <property type="evidence" value="ECO:0007669"/>
    <property type="project" value="TreeGrafter"/>
</dbReference>
<dbReference type="PANTHER" id="PTHR14149">
    <property type="entry name" value="RAS GTPASE-ACTIVATING PROTEIN WITH IQ MOTIF"/>
    <property type="match status" value="1"/>
</dbReference>
<name>A0A0J9X436_GEOCN</name>